<keyword evidence="11" id="KW-1185">Reference proteome</keyword>
<dbReference type="PANTHER" id="PTHR33885">
    <property type="entry name" value="PHAGE SHOCK PROTEIN C"/>
    <property type="match status" value="1"/>
</dbReference>
<feature type="transmembrane region" description="Helical" evidence="6">
    <location>
        <begin position="225"/>
        <end position="244"/>
    </location>
</feature>
<feature type="domain" description="Phage shock protein PspC N-terminal" evidence="7">
    <location>
        <begin position="106"/>
        <end position="164"/>
    </location>
</feature>
<evidence type="ECO:0000259" key="7">
    <source>
        <dbReference type="Pfam" id="PF04024"/>
    </source>
</evidence>
<evidence type="ECO:0000256" key="5">
    <source>
        <dbReference type="ARBA" id="ARBA00023136"/>
    </source>
</evidence>
<dbReference type="Pfam" id="PF22744">
    <property type="entry name" value="Toast-rack_PspC-Cterm"/>
    <property type="match status" value="1"/>
</dbReference>
<dbReference type="RefSeq" id="WP_006990233.1">
    <property type="nucleotide sequence ID" value="NZ_JH594606.1"/>
</dbReference>
<dbReference type="AlphaFoldDB" id="H2BV37"/>
<evidence type="ECO:0000259" key="9">
    <source>
        <dbReference type="Pfam" id="PF22744"/>
    </source>
</evidence>
<evidence type="ECO:0000256" key="4">
    <source>
        <dbReference type="ARBA" id="ARBA00022989"/>
    </source>
</evidence>
<keyword evidence="3 6" id="KW-0812">Transmembrane</keyword>
<dbReference type="STRING" id="865937.Gilli_3325"/>
<dbReference type="InterPro" id="IPR054321">
    <property type="entry name" value="PspC-rel_TM"/>
</dbReference>
<feature type="domain" description="PspC-related ToastRack" evidence="9">
    <location>
        <begin position="387"/>
        <end position="520"/>
    </location>
</feature>
<dbReference type="InterPro" id="IPR007168">
    <property type="entry name" value="Phageshock_PspC_N"/>
</dbReference>
<gene>
    <name evidence="10" type="ORF">Gilli_3325</name>
</gene>
<feature type="transmembrane region" description="Helical" evidence="6">
    <location>
        <begin position="137"/>
        <end position="161"/>
    </location>
</feature>
<dbReference type="HOGENOM" id="CLU_017085_0_0_10"/>
<comment type="subcellular location">
    <subcellularLocation>
        <location evidence="1">Cell membrane</location>
        <topology evidence="1">Single-pass membrane protein</topology>
    </subcellularLocation>
</comment>
<protein>
    <submittedName>
        <fullName evidence="10">PspC domain protein</fullName>
    </submittedName>
</protein>
<reference evidence="11" key="1">
    <citation type="journal article" date="2012" name="Stand. Genomic Sci.">
        <title>Genome sequence of the Antarctic rhodopsins-containing flavobacterium Gillisia limnaea type strain (R-8282(T)).</title>
        <authorList>
            <person name="Riedel T."/>
            <person name="Held B."/>
            <person name="Nolan M."/>
            <person name="Lucas S."/>
            <person name="Lapidus A."/>
            <person name="Tice H."/>
            <person name="Del Rio T.G."/>
            <person name="Cheng J.F."/>
            <person name="Han C."/>
            <person name="Tapia R."/>
            <person name="Goodwin L.A."/>
            <person name="Pitluck S."/>
            <person name="Liolios K."/>
            <person name="Mavromatis K."/>
            <person name="Pagani I."/>
            <person name="Ivanova N."/>
            <person name="Mikhailova N."/>
            <person name="Pati A."/>
            <person name="Chen A."/>
            <person name="Palaniappan K."/>
            <person name="Land M."/>
            <person name="Rohde M."/>
            <person name="Tindall B.J."/>
            <person name="Detter J.C."/>
            <person name="Goker M."/>
            <person name="Bristow J."/>
            <person name="Eisen J.A."/>
            <person name="Markowitz V."/>
            <person name="Hugenholtz P."/>
            <person name="Kyrpides N.C."/>
            <person name="Klenk H.P."/>
            <person name="Woyke T."/>
        </authorList>
    </citation>
    <scope>NUCLEOTIDE SEQUENCE [LARGE SCALE GENOMIC DNA]</scope>
    <source>
        <strain evidence="11">DSM 15749 / LMG 21470 / R-8282</strain>
    </source>
</reference>
<dbReference type="Proteomes" id="UP000003844">
    <property type="component" value="Unassembled WGS sequence"/>
</dbReference>
<dbReference type="EMBL" id="JH594606">
    <property type="protein sequence ID" value="EHQ03927.1"/>
    <property type="molecule type" value="Genomic_DNA"/>
</dbReference>
<evidence type="ECO:0000256" key="6">
    <source>
        <dbReference type="SAM" id="Phobius"/>
    </source>
</evidence>
<dbReference type="Pfam" id="PF22571">
    <property type="entry name" value="LiaI-LiaF-TM_PspC"/>
    <property type="match status" value="1"/>
</dbReference>
<dbReference type="InterPro" id="IPR052027">
    <property type="entry name" value="PspC"/>
</dbReference>
<dbReference type="PANTHER" id="PTHR33885:SF3">
    <property type="entry name" value="PHAGE SHOCK PROTEIN C"/>
    <property type="match status" value="1"/>
</dbReference>
<evidence type="ECO:0000256" key="2">
    <source>
        <dbReference type="ARBA" id="ARBA00022475"/>
    </source>
</evidence>
<proteinExistence type="predicted"/>
<evidence type="ECO:0000256" key="3">
    <source>
        <dbReference type="ARBA" id="ARBA00022692"/>
    </source>
</evidence>
<feature type="transmembrane region" description="Helical" evidence="6">
    <location>
        <begin position="281"/>
        <end position="308"/>
    </location>
</feature>
<dbReference type="eggNOG" id="COG1983">
    <property type="taxonomic scope" value="Bacteria"/>
</dbReference>
<keyword evidence="2" id="KW-1003">Cell membrane</keyword>
<keyword evidence="5 6" id="KW-0472">Membrane</keyword>
<name>H2BV37_GILLR</name>
<evidence type="ECO:0000259" key="8">
    <source>
        <dbReference type="Pfam" id="PF22571"/>
    </source>
</evidence>
<dbReference type="OrthoDB" id="5772680at2"/>
<feature type="transmembrane region" description="Helical" evidence="6">
    <location>
        <begin position="320"/>
        <end position="338"/>
    </location>
</feature>
<dbReference type="GO" id="GO:0005886">
    <property type="term" value="C:plasma membrane"/>
    <property type="evidence" value="ECO:0007669"/>
    <property type="project" value="UniProtKB-SubCell"/>
</dbReference>
<accession>H2BV37</accession>
<dbReference type="InterPro" id="IPR054319">
    <property type="entry name" value="PspC-rel_ToastRack"/>
</dbReference>
<sequence>MNKTVNINLAGIFFHIDEDAFTKLQHYLEAIKRSLTNAQGREEILADIEARIAELFSEKTKTDRQVISIREVEEVIAIMGQPEDYMLDEEIFEDEPSYTRSKISGKQLFRDTDHSYVGGVSSGLGHYLGIQSIWVRLLWIILTLASSGAFILIYIALWIFVPEAKTTADKLSMRGEEVNITNIERKIREGFDDVSGRVRSVDYEKYGNQARTGASSAAKGVGSGILFLLNIFVKLIGILILLIAGTTLIGLFIALFTVGTFGIIDAPWTDYIEMAGIGAPLWAISLLTFFAVGIPFFFLFILGLKILVRKLKSIGTPAKLVLLGLWLLSIIGLAVLGIKQATQRAFEGEVVITEVLPITPQDTLYLAMKYNPDYSSGAYKTDLKLKFDEEDNKIMYSTDVRLVVKSTKDSTGRIEIIKTADGSDYKDAKQRAENIRYNTSFLGNELFLDSYLTANTNDYHRDQEVRIVVYLPEGSTLYADENIASFHRSSDYYGNILNYDQEGNYLKIAENSTLCESCPQTENDNWDEDSWDNEDEFDGTIDFEGGDSTDNVKIRINGKGININKDGTEKIRINRDGIEIQKN</sequence>
<feature type="transmembrane region" description="Helical" evidence="6">
    <location>
        <begin position="251"/>
        <end position="269"/>
    </location>
</feature>
<feature type="domain" description="PspC-related transmembrane region" evidence="8">
    <location>
        <begin position="203"/>
        <end position="343"/>
    </location>
</feature>
<evidence type="ECO:0000313" key="10">
    <source>
        <dbReference type="EMBL" id="EHQ03927.1"/>
    </source>
</evidence>
<evidence type="ECO:0000313" key="11">
    <source>
        <dbReference type="Proteomes" id="UP000003844"/>
    </source>
</evidence>
<keyword evidence="4 6" id="KW-1133">Transmembrane helix</keyword>
<evidence type="ECO:0000256" key="1">
    <source>
        <dbReference type="ARBA" id="ARBA00004162"/>
    </source>
</evidence>
<dbReference type="Pfam" id="PF04024">
    <property type="entry name" value="PspC"/>
    <property type="match status" value="1"/>
</dbReference>
<organism evidence="10 11">
    <name type="scientific">Gillisia limnaea (strain DSM 15749 / LMG 21470 / R-8282)</name>
    <dbReference type="NCBI Taxonomy" id="865937"/>
    <lineage>
        <taxon>Bacteria</taxon>
        <taxon>Pseudomonadati</taxon>
        <taxon>Bacteroidota</taxon>
        <taxon>Flavobacteriia</taxon>
        <taxon>Flavobacteriales</taxon>
        <taxon>Flavobacteriaceae</taxon>
        <taxon>Gillisia</taxon>
    </lineage>
</organism>